<evidence type="ECO:0000256" key="7">
    <source>
        <dbReference type="SAM" id="MobiDB-lite"/>
    </source>
</evidence>
<comment type="similarity">
    <text evidence="2">Belongs to the TRM6/GCD10 family.</text>
</comment>
<dbReference type="EMBL" id="HBHT01031262">
    <property type="protein sequence ID" value="CAD9983242.1"/>
    <property type="molecule type" value="Transcribed_RNA"/>
</dbReference>
<evidence type="ECO:0000256" key="6">
    <source>
        <dbReference type="ARBA" id="ARBA00032319"/>
    </source>
</evidence>
<accession>A0A7S2YLH2</accession>
<keyword evidence="4" id="KW-0819">tRNA processing</keyword>
<comment type="subcellular location">
    <subcellularLocation>
        <location evidence="1">Nucleus</location>
    </subcellularLocation>
</comment>
<gene>
    <name evidence="8" type="ORF">APAL1065_LOCUS21013</name>
</gene>
<evidence type="ECO:0000256" key="2">
    <source>
        <dbReference type="ARBA" id="ARBA00008320"/>
    </source>
</evidence>
<dbReference type="InterPro" id="IPR017423">
    <property type="entry name" value="TRM6"/>
</dbReference>
<dbReference type="AlphaFoldDB" id="A0A7S2YLH2"/>
<proteinExistence type="inferred from homology"/>
<feature type="region of interest" description="Disordered" evidence="7">
    <location>
        <begin position="169"/>
        <end position="226"/>
    </location>
</feature>
<evidence type="ECO:0000256" key="3">
    <source>
        <dbReference type="ARBA" id="ARBA00021704"/>
    </source>
</evidence>
<dbReference type="GO" id="GO:0005634">
    <property type="term" value="C:nucleus"/>
    <property type="evidence" value="ECO:0007669"/>
    <property type="project" value="UniProtKB-SubCell"/>
</dbReference>
<sequence length="226" mass="26063">MEAADRDAMTWPCALQDHTRRYLQSAELCPPKHEARRTEKQEAFLEKRYARFTRKLTRPSPQECASNLKARPCDSLLLVIRQYDIQETLEGLLPYLAPSCPLVIFCEYLEPLTQCFQWLQDNQLAIHLHLMSTWTREYQVLPGRTHPAMNMSQNGGFVLTGIKLDTELGRNQEPDEETLQEIRASLPTRRGKKRAPISEGHQKKKDRKVLKTSGDTRESNGKTATR</sequence>
<dbReference type="GO" id="GO:0030488">
    <property type="term" value="P:tRNA methylation"/>
    <property type="evidence" value="ECO:0007669"/>
    <property type="project" value="InterPro"/>
</dbReference>
<dbReference type="PANTHER" id="PTHR12945">
    <property type="entry name" value="TRANSLATION INITIATION FACTOR EIF3-RELATED"/>
    <property type="match status" value="1"/>
</dbReference>
<dbReference type="InterPro" id="IPR029063">
    <property type="entry name" value="SAM-dependent_MTases_sf"/>
</dbReference>
<organism evidence="8">
    <name type="scientific">Entomoneis paludosa</name>
    <dbReference type="NCBI Taxonomy" id="265537"/>
    <lineage>
        <taxon>Eukaryota</taxon>
        <taxon>Sar</taxon>
        <taxon>Stramenopiles</taxon>
        <taxon>Ochrophyta</taxon>
        <taxon>Bacillariophyta</taxon>
        <taxon>Bacillariophyceae</taxon>
        <taxon>Bacillariophycidae</taxon>
        <taxon>Entomoneidaceae</taxon>
        <taxon>Entomoneis</taxon>
    </lineage>
</organism>
<evidence type="ECO:0000256" key="1">
    <source>
        <dbReference type="ARBA" id="ARBA00004123"/>
    </source>
</evidence>
<evidence type="ECO:0000256" key="4">
    <source>
        <dbReference type="ARBA" id="ARBA00022694"/>
    </source>
</evidence>
<protein>
    <recommendedName>
        <fullName evidence="3">tRNA (adenine(58)-N(1))-methyltransferase non-catalytic subunit TRM6</fullName>
    </recommendedName>
    <alternativeName>
        <fullName evidence="6">tRNA(m1A58)-methyltransferase subunit TRM6</fullName>
    </alternativeName>
</protein>
<reference evidence="8" key="1">
    <citation type="submission" date="2021-01" db="EMBL/GenBank/DDBJ databases">
        <authorList>
            <person name="Corre E."/>
            <person name="Pelletier E."/>
            <person name="Niang G."/>
            <person name="Scheremetjew M."/>
            <person name="Finn R."/>
            <person name="Kale V."/>
            <person name="Holt S."/>
            <person name="Cochrane G."/>
            <person name="Meng A."/>
            <person name="Brown T."/>
            <person name="Cohen L."/>
        </authorList>
    </citation>
    <scope>NUCLEOTIDE SEQUENCE</scope>
    <source>
        <strain evidence="8">CCMP125</strain>
    </source>
</reference>
<evidence type="ECO:0000256" key="5">
    <source>
        <dbReference type="ARBA" id="ARBA00023242"/>
    </source>
</evidence>
<dbReference type="GO" id="GO:0031515">
    <property type="term" value="C:tRNA (m1A) methyltransferase complex"/>
    <property type="evidence" value="ECO:0007669"/>
    <property type="project" value="InterPro"/>
</dbReference>
<evidence type="ECO:0000313" key="8">
    <source>
        <dbReference type="EMBL" id="CAD9983242.1"/>
    </source>
</evidence>
<dbReference type="PANTHER" id="PTHR12945:SF0">
    <property type="entry name" value="TRNA (ADENINE(58)-N(1))-METHYLTRANSFERASE NON-CATALYTIC SUBUNIT TRM6"/>
    <property type="match status" value="1"/>
</dbReference>
<name>A0A7S2YLH2_9STRA</name>
<keyword evidence="5" id="KW-0539">Nucleus</keyword>
<dbReference type="Gene3D" id="3.40.50.150">
    <property type="entry name" value="Vaccinia Virus protein VP39"/>
    <property type="match status" value="1"/>
</dbReference>